<dbReference type="InterPro" id="IPR007732">
    <property type="entry name" value="Cyt_b558_asu"/>
</dbReference>
<keyword evidence="17" id="KW-1185">Reference proteome</keyword>
<proteinExistence type="inferred from homology"/>
<evidence type="ECO:0000256" key="2">
    <source>
        <dbReference type="ARBA" id="ARBA00010590"/>
    </source>
</evidence>
<gene>
    <name evidence="16" type="ORF">LOD99_6933</name>
</gene>
<dbReference type="PANTHER" id="PTHR15168">
    <property type="entry name" value="CYTOCHROME B-245 LIGHT CHAIN"/>
    <property type="match status" value="1"/>
</dbReference>
<evidence type="ECO:0000256" key="6">
    <source>
        <dbReference type="ARBA" id="ARBA00022989"/>
    </source>
</evidence>
<reference evidence="16 17" key="1">
    <citation type="journal article" date="2023" name="BMC Biol.">
        <title>The compact genome of the sponge Oopsacas minuta (Hexactinellida) is lacking key metazoan core genes.</title>
        <authorList>
            <person name="Santini S."/>
            <person name="Schenkelaars Q."/>
            <person name="Jourda C."/>
            <person name="Duchesne M."/>
            <person name="Belahbib H."/>
            <person name="Rocher C."/>
            <person name="Selva M."/>
            <person name="Riesgo A."/>
            <person name="Vervoort M."/>
            <person name="Leys S.P."/>
            <person name="Kodjabachian L."/>
            <person name="Le Bivic A."/>
            <person name="Borchiellini C."/>
            <person name="Claverie J.M."/>
            <person name="Renard E."/>
        </authorList>
    </citation>
    <scope>NUCLEOTIDE SEQUENCE [LARGE SCALE GENOMIC DNA]</scope>
    <source>
        <strain evidence="16">SPO-2</strain>
    </source>
</reference>
<evidence type="ECO:0000256" key="14">
    <source>
        <dbReference type="ARBA" id="ARBA00050017"/>
    </source>
</evidence>
<keyword evidence="5 15" id="KW-0812">Transmembrane</keyword>
<evidence type="ECO:0000256" key="15">
    <source>
        <dbReference type="SAM" id="Phobius"/>
    </source>
</evidence>
<feature type="transmembrane region" description="Helical" evidence="15">
    <location>
        <begin position="74"/>
        <end position="92"/>
    </location>
</feature>
<accession>A0AAV7JK53</accession>
<evidence type="ECO:0000256" key="4">
    <source>
        <dbReference type="ARBA" id="ARBA00022475"/>
    </source>
</evidence>
<evidence type="ECO:0000256" key="3">
    <source>
        <dbReference type="ARBA" id="ARBA00017733"/>
    </source>
</evidence>
<dbReference type="AlphaFoldDB" id="A0AAV7JK53"/>
<evidence type="ECO:0000256" key="10">
    <source>
        <dbReference type="ARBA" id="ARBA00031067"/>
    </source>
</evidence>
<keyword evidence="7 15" id="KW-0472">Membrane</keyword>
<name>A0AAV7JK53_9METZ</name>
<evidence type="ECO:0000313" key="16">
    <source>
        <dbReference type="EMBL" id="KAI6648859.1"/>
    </source>
</evidence>
<comment type="similarity">
    <text evidence="2">Belongs to the p22phox family.</text>
</comment>
<sequence>MEDKEIKCGGCPEPCTNQCGDCTKFFCACPPTSRVVYSIWANQQAYWSGWIILGGSLIAASLNLRAIPPTAYGLYTRYLLIPFSLLVILIEYPRGKKRTGNIETRLFQEYIAPIPYFFRFLTRNLFLRSMFYMIFSIPCFFILSTNIGGMTLLISAMFYFIGGIYSENWVPPMLAYGPGSKKQKREIVIVNDPLLMAPPQEELPTLPVINSEELIETKS</sequence>
<comment type="subunit">
    <text evidence="14">Component of the phagocyte NADPH oxidase core complex/cytochrome b558 complex, composed of CYBB (heavy chain (beta)) and CYBA (light chain (alpha)). Component of the phagocyte NADPH oxidase complex composed of an obligatory core heterodimer formed by the membrane proteins CYBA and CYBB and the cytosolic regulatory subunits NCF1/p47-phox, NCF2/p67-phox, NCF4/p40-phox and the small GTPase RAC1 or RAC2. Interacts with NCF1 (via SH3 domain). Interacts with SH3PXD2A. Interacts with DUOX1, DUOX2 and TPO. Interacts with NOX4; this interaction mediates superoxide generation. Interacts with calprotectin (S100A8/9). Interacts with GBP7. Interacts with NOXO1. Forms a heterodimer with NOX3 and is essential for activity and cell membrane localization of NOX3. Interacts with NOX1.</text>
</comment>
<keyword evidence="6 15" id="KW-1133">Transmembrane helix</keyword>
<dbReference type="GO" id="GO:0020037">
    <property type="term" value="F:heme binding"/>
    <property type="evidence" value="ECO:0007669"/>
    <property type="project" value="InterPro"/>
</dbReference>
<evidence type="ECO:0000256" key="7">
    <source>
        <dbReference type="ARBA" id="ARBA00023136"/>
    </source>
</evidence>
<evidence type="ECO:0000313" key="17">
    <source>
        <dbReference type="Proteomes" id="UP001165289"/>
    </source>
</evidence>
<dbReference type="Proteomes" id="UP001165289">
    <property type="component" value="Unassembled WGS sequence"/>
</dbReference>
<dbReference type="EMBL" id="JAKMXF010000324">
    <property type="protein sequence ID" value="KAI6648859.1"/>
    <property type="molecule type" value="Genomic_DNA"/>
</dbReference>
<feature type="transmembrane region" description="Helical" evidence="15">
    <location>
        <begin position="125"/>
        <end position="143"/>
    </location>
</feature>
<feature type="transmembrane region" description="Helical" evidence="15">
    <location>
        <begin position="44"/>
        <end position="62"/>
    </location>
</feature>
<dbReference type="GO" id="GO:0005886">
    <property type="term" value="C:plasma membrane"/>
    <property type="evidence" value="ECO:0007669"/>
    <property type="project" value="UniProtKB-SubCell"/>
</dbReference>
<evidence type="ECO:0000256" key="9">
    <source>
        <dbReference type="ARBA" id="ARBA00030298"/>
    </source>
</evidence>
<keyword evidence="4" id="KW-1003">Cell membrane</keyword>
<comment type="caution">
    <text evidence="16">The sequence shown here is derived from an EMBL/GenBank/DDBJ whole genome shotgun (WGS) entry which is preliminary data.</text>
</comment>
<organism evidence="16 17">
    <name type="scientific">Oopsacas minuta</name>
    <dbReference type="NCBI Taxonomy" id="111878"/>
    <lineage>
        <taxon>Eukaryota</taxon>
        <taxon>Metazoa</taxon>
        <taxon>Porifera</taxon>
        <taxon>Hexactinellida</taxon>
        <taxon>Hexasterophora</taxon>
        <taxon>Lyssacinosida</taxon>
        <taxon>Leucopsacidae</taxon>
        <taxon>Oopsacas</taxon>
    </lineage>
</organism>
<dbReference type="Pfam" id="PF05038">
    <property type="entry name" value="Cytochrom_B558a"/>
    <property type="match status" value="1"/>
</dbReference>
<dbReference type="PANTHER" id="PTHR15168:SF0">
    <property type="entry name" value="CYTOCHROME B-245 LIGHT CHAIN"/>
    <property type="match status" value="1"/>
</dbReference>
<evidence type="ECO:0000256" key="8">
    <source>
        <dbReference type="ARBA" id="ARBA00030106"/>
    </source>
</evidence>
<evidence type="ECO:0000256" key="1">
    <source>
        <dbReference type="ARBA" id="ARBA00004236"/>
    </source>
</evidence>
<evidence type="ECO:0000256" key="12">
    <source>
        <dbReference type="ARBA" id="ARBA00032067"/>
    </source>
</evidence>
<evidence type="ECO:0000256" key="5">
    <source>
        <dbReference type="ARBA" id="ARBA00022692"/>
    </source>
</evidence>
<evidence type="ECO:0000256" key="13">
    <source>
        <dbReference type="ARBA" id="ARBA00033347"/>
    </source>
</evidence>
<protein>
    <recommendedName>
        <fullName evidence="3">Cytochrome b-245 light chain</fullName>
    </recommendedName>
    <alternativeName>
        <fullName evidence="11">Cytochrome b(558) alpha chain</fullName>
    </alternativeName>
    <alternativeName>
        <fullName evidence="10">Cytochrome b558 subunit alpha</fullName>
    </alternativeName>
    <alternativeName>
        <fullName evidence="13">Neutrophil cytochrome b 22 kDa polypeptide</fullName>
    </alternativeName>
    <alternativeName>
        <fullName evidence="12">Superoxide-generating NADPH oxidase light chain subunit</fullName>
    </alternativeName>
    <alternativeName>
        <fullName evidence="8">p22 phagocyte B-cytochrome</fullName>
    </alternativeName>
    <alternativeName>
        <fullName evidence="9">p22-phox</fullName>
    </alternativeName>
</protein>
<evidence type="ECO:0000256" key="11">
    <source>
        <dbReference type="ARBA" id="ARBA00031995"/>
    </source>
</evidence>
<comment type="subcellular location">
    <subcellularLocation>
        <location evidence="1">Cell membrane</location>
    </subcellularLocation>
</comment>